<protein>
    <submittedName>
        <fullName evidence="2">Uncharacterized protein</fullName>
    </submittedName>
</protein>
<dbReference type="EMBL" id="LSRX01001809">
    <property type="protein sequence ID" value="OLP77239.1"/>
    <property type="molecule type" value="Genomic_DNA"/>
</dbReference>
<name>A0A1Q9C2T9_SYMMI</name>
<dbReference type="Proteomes" id="UP000186817">
    <property type="component" value="Unassembled WGS sequence"/>
</dbReference>
<gene>
    <name evidence="2" type="ORF">AK812_SmicGene42717</name>
</gene>
<sequence length="393" mass="43477">MPEALWDVLRLPQCDLLQQGIEPLGQGHNRLPRLERKFWEEKACHHLVDINLNHLSTGPTSTSSHEFAVFSLLKEESSAPWAKTAKVEGPSSSPARRDAKPLQTEIKSPPQRLRGSCFRLLNPHQDEAFWGLQDVARQHQVAAESGGRFANAQDREEDRRWHGHVTRARLQEKAEALSKKQLRLSGEEGERKSREVSRAASKVAVHVLVMALSFLFTGGKHVPPEALRLKSFSFCKKAVDLGLVLLSKSHRRVAKDAMGAKEALMPTGSKFHTCMVTLDKAVRGPLTAAFNLCKVDASAESVAEGVPEKRLAQYAHGRLLFRCLFLVSLSPAGPDLESGPERSQVEAFFLPIPLAARDTCRHLIAPEHFAVGRPLAASLTEVFGEKPTKTGQR</sequence>
<proteinExistence type="predicted"/>
<accession>A0A1Q9C2T9</accession>
<evidence type="ECO:0000313" key="3">
    <source>
        <dbReference type="Proteomes" id="UP000186817"/>
    </source>
</evidence>
<reference evidence="2 3" key="1">
    <citation type="submission" date="2016-02" db="EMBL/GenBank/DDBJ databases">
        <title>Genome analysis of coral dinoflagellate symbionts highlights evolutionary adaptations to a symbiotic lifestyle.</title>
        <authorList>
            <person name="Aranda M."/>
            <person name="Li Y."/>
            <person name="Liew Y.J."/>
            <person name="Baumgarten S."/>
            <person name="Simakov O."/>
            <person name="Wilson M."/>
            <person name="Piel J."/>
            <person name="Ashoor H."/>
            <person name="Bougouffa S."/>
            <person name="Bajic V.B."/>
            <person name="Ryu T."/>
            <person name="Ravasi T."/>
            <person name="Bayer T."/>
            <person name="Micklem G."/>
            <person name="Kim H."/>
            <person name="Bhak J."/>
            <person name="Lajeunesse T.C."/>
            <person name="Voolstra C.R."/>
        </authorList>
    </citation>
    <scope>NUCLEOTIDE SEQUENCE [LARGE SCALE GENOMIC DNA]</scope>
    <source>
        <strain evidence="2 3">CCMP2467</strain>
    </source>
</reference>
<dbReference type="AlphaFoldDB" id="A0A1Q9C2T9"/>
<keyword evidence="3" id="KW-1185">Reference proteome</keyword>
<feature type="region of interest" description="Disordered" evidence="1">
    <location>
        <begin position="81"/>
        <end position="108"/>
    </location>
</feature>
<comment type="caution">
    <text evidence="2">The sequence shown here is derived from an EMBL/GenBank/DDBJ whole genome shotgun (WGS) entry which is preliminary data.</text>
</comment>
<organism evidence="2 3">
    <name type="scientific">Symbiodinium microadriaticum</name>
    <name type="common">Dinoflagellate</name>
    <name type="synonym">Zooxanthella microadriatica</name>
    <dbReference type="NCBI Taxonomy" id="2951"/>
    <lineage>
        <taxon>Eukaryota</taxon>
        <taxon>Sar</taxon>
        <taxon>Alveolata</taxon>
        <taxon>Dinophyceae</taxon>
        <taxon>Suessiales</taxon>
        <taxon>Symbiodiniaceae</taxon>
        <taxon>Symbiodinium</taxon>
    </lineage>
</organism>
<evidence type="ECO:0000256" key="1">
    <source>
        <dbReference type="SAM" id="MobiDB-lite"/>
    </source>
</evidence>
<evidence type="ECO:0000313" key="2">
    <source>
        <dbReference type="EMBL" id="OLP77239.1"/>
    </source>
</evidence>